<feature type="compositionally biased region" description="Low complexity" evidence="12">
    <location>
        <begin position="58"/>
        <end position="76"/>
    </location>
</feature>
<protein>
    <recommendedName>
        <fullName evidence="5">malate dehydrogenase (quinone)</fullName>
        <ecNumber evidence="5">1.1.5.4</ecNumber>
    </recommendedName>
    <alternativeName>
        <fullName evidence="11">MQO</fullName>
    </alternativeName>
    <alternativeName>
        <fullName evidence="10">Malate dehydrogenase [quinone]</fullName>
    </alternativeName>
</protein>
<keyword evidence="8" id="KW-0274">FAD</keyword>
<dbReference type="UniPathway" id="UPA00223">
    <property type="reaction ID" value="UER01008"/>
</dbReference>
<reference evidence="13 14" key="1">
    <citation type="submission" date="2018-06" db="EMBL/GenBank/DDBJ databases">
        <authorList>
            <consortium name="Pathogen Informatics"/>
            <person name="Doyle S."/>
        </authorList>
    </citation>
    <scope>NUCLEOTIDE SEQUENCE [LARGE SCALE GENOMIC DNA]</scope>
    <source>
        <strain evidence="13 14">NCTC12157</strain>
    </source>
</reference>
<keyword evidence="9 13" id="KW-0560">Oxidoreductase</keyword>
<name>A0A377N603_9GAMM</name>
<comment type="cofactor">
    <cofactor evidence="2">
        <name>FAD</name>
        <dbReference type="ChEBI" id="CHEBI:57692"/>
    </cofactor>
</comment>
<feature type="region of interest" description="Disordered" evidence="12">
    <location>
        <begin position="52"/>
        <end position="92"/>
    </location>
</feature>
<dbReference type="Pfam" id="PF06039">
    <property type="entry name" value="Mqo"/>
    <property type="match status" value="1"/>
</dbReference>
<sequence>MLHLMETVFKDKVATPEWQTKLKQIIPSYGTQLNGNVEATEKELGYTSRVLQLDNPTPAAQPAEQAPAAEAAPAPQGNTEKKEQKQPADIAL</sequence>
<evidence type="ECO:0000256" key="10">
    <source>
        <dbReference type="ARBA" id="ARBA00030660"/>
    </source>
</evidence>
<evidence type="ECO:0000313" key="13">
    <source>
        <dbReference type="EMBL" id="STQ42490.1"/>
    </source>
</evidence>
<evidence type="ECO:0000256" key="8">
    <source>
        <dbReference type="ARBA" id="ARBA00022827"/>
    </source>
</evidence>
<comment type="catalytic activity">
    <reaction evidence="1">
        <text>(S)-malate + a quinone = a quinol + oxaloacetate</text>
        <dbReference type="Rhea" id="RHEA:46012"/>
        <dbReference type="ChEBI" id="CHEBI:15589"/>
        <dbReference type="ChEBI" id="CHEBI:16452"/>
        <dbReference type="ChEBI" id="CHEBI:24646"/>
        <dbReference type="ChEBI" id="CHEBI:132124"/>
        <dbReference type="EC" id="1.1.5.4"/>
    </reaction>
</comment>
<dbReference type="EMBL" id="UGGO01000001">
    <property type="protein sequence ID" value="STQ42490.1"/>
    <property type="molecule type" value="Genomic_DNA"/>
</dbReference>
<evidence type="ECO:0000313" key="14">
    <source>
        <dbReference type="Proteomes" id="UP000254304"/>
    </source>
</evidence>
<evidence type="ECO:0000256" key="9">
    <source>
        <dbReference type="ARBA" id="ARBA00023002"/>
    </source>
</evidence>
<evidence type="ECO:0000256" key="5">
    <source>
        <dbReference type="ARBA" id="ARBA00013026"/>
    </source>
</evidence>
<evidence type="ECO:0000256" key="1">
    <source>
        <dbReference type="ARBA" id="ARBA00001139"/>
    </source>
</evidence>
<keyword evidence="6" id="KW-0816">Tricarboxylic acid cycle</keyword>
<organism evidence="13 14">
    <name type="scientific">Ewingella americana</name>
    <dbReference type="NCBI Taxonomy" id="41202"/>
    <lineage>
        <taxon>Bacteria</taxon>
        <taxon>Pseudomonadati</taxon>
        <taxon>Pseudomonadota</taxon>
        <taxon>Gammaproteobacteria</taxon>
        <taxon>Enterobacterales</taxon>
        <taxon>Yersiniaceae</taxon>
        <taxon>Ewingella</taxon>
    </lineage>
</organism>
<evidence type="ECO:0000256" key="3">
    <source>
        <dbReference type="ARBA" id="ARBA00005012"/>
    </source>
</evidence>
<dbReference type="AlphaFoldDB" id="A0A377N603"/>
<dbReference type="EC" id="1.1.5.4" evidence="5"/>
<comment type="similarity">
    <text evidence="4">Belongs to the MQO family.</text>
</comment>
<keyword evidence="7" id="KW-0285">Flavoprotein</keyword>
<dbReference type="InterPro" id="IPR006231">
    <property type="entry name" value="MQO"/>
</dbReference>
<gene>
    <name evidence="13" type="primary">mqo_4</name>
    <name evidence="13" type="ORF">NCTC12157_00145</name>
</gene>
<evidence type="ECO:0000256" key="2">
    <source>
        <dbReference type="ARBA" id="ARBA00001974"/>
    </source>
</evidence>
<proteinExistence type="inferred from homology"/>
<evidence type="ECO:0000256" key="4">
    <source>
        <dbReference type="ARBA" id="ARBA00006389"/>
    </source>
</evidence>
<accession>A0A377N603</accession>
<evidence type="ECO:0000256" key="7">
    <source>
        <dbReference type="ARBA" id="ARBA00022630"/>
    </source>
</evidence>
<evidence type="ECO:0000256" key="12">
    <source>
        <dbReference type="SAM" id="MobiDB-lite"/>
    </source>
</evidence>
<dbReference type="GO" id="GO:0008924">
    <property type="term" value="F:L-malate dehydrogenase (quinone) activity"/>
    <property type="evidence" value="ECO:0007669"/>
    <property type="project" value="UniProtKB-EC"/>
</dbReference>
<dbReference type="Proteomes" id="UP000254304">
    <property type="component" value="Unassembled WGS sequence"/>
</dbReference>
<evidence type="ECO:0000256" key="6">
    <source>
        <dbReference type="ARBA" id="ARBA00022532"/>
    </source>
</evidence>
<comment type="pathway">
    <text evidence="3">Carbohydrate metabolism; tricarboxylic acid cycle; oxaloacetate from (S)-malate (quinone route): step 1/1.</text>
</comment>
<evidence type="ECO:0000256" key="11">
    <source>
        <dbReference type="ARBA" id="ARBA00031550"/>
    </source>
</evidence>
<dbReference type="GO" id="GO:0006099">
    <property type="term" value="P:tricarboxylic acid cycle"/>
    <property type="evidence" value="ECO:0007669"/>
    <property type="project" value="UniProtKB-UniPathway"/>
</dbReference>